<dbReference type="PANTHER" id="PTHR12631:SF10">
    <property type="entry name" value="BETA-XYLOSIDASE-LIKE PROTEIN-RELATED"/>
    <property type="match status" value="1"/>
</dbReference>
<reference evidence="2 3" key="1">
    <citation type="submission" date="2014-07" db="EMBL/GenBank/DDBJ databases">
        <title>Draft Genome Sequences of Environmental Pseudomonas syringae strains.</title>
        <authorList>
            <person name="Baltrus D.A."/>
            <person name="Berge O."/>
            <person name="Morris C."/>
        </authorList>
    </citation>
    <scope>NUCLEOTIDE SEQUENCE [LARGE SCALE GENOMIC DNA]</scope>
    <source>
        <strain evidence="2 3">CEB003</strain>
    </source>
</reference>
<gene>
    <name evidence="2" type="ORF">IV02_05200</name>
</gene>
<proteinExistence type="predicted"/>
<dbReference type="GO" id="GO:0004553">
    <property type="term" value="F:hydrolase activity, hydrolyzing O-glycosyl compounds"/>
    <property type="evidence" value="ECO:0007669"/>
    <property type="project" value="TreeGrafter"/>
</dbReference>
<feature type="signal peptide" evidence="1">
    <location>
        <begin position="1"/>
        <end position="27"/>
    </location>
</feature>
<dbReference type="InterPro" id="IPR051923">
    <property type="entry name" value="Glycosyl_Hydrolase_39"/>
</dbReference>
<evidence type="ECO:0000313" key="3">
    <source>
        <dbReference type="Proteomes" id="UP000028643"/>
    </source>
</evidence>
<comment type="caution">
    <text evidence="2">The sequence shown here is derived from an EMBL/GenBank/DDBJ whole genome shotgun (WGS) entry which is preliminary data.</text>
</comment>
<organism evidence="2 3">
    <name type="scientific">Pseudomonas syringae</name>
    <dbReference type="NCBI Taxonomy" id="317"/>
    <lineage>
        <taxon>Bacteria</taxon>
        <taxon>Pseudomonadati</taxon>
        <taxon>Pseudomonadota</taxon>
        <taxon>Gammaproteobacteria</taxon>
        <taxon>Pseudomonadales</taxon>
        <taxon>Pseudomonadaceae</taxon>
        <taxon>Pseudomonas</taxon>
    </lineage>
</organism>
<dbReference type="SUPFAM" id="SSF51445">
    <property type="entry name" value="(Trans)glycosidases"/>
    <property type="match status" value="1"/>
</dbReference>
<dbReference type="Proteomes" id="UP000028643">
    <property type="component" value="Unassembled WGS sequence"/>
</dbReference>
<dbReference type="Gene3D" id="3.20.20.80">
    <property type="entry name" value="Glycosidases"/>
    <property type="match status" value="1"/>
</dbReference>
<keyword evidence="1" id="KW-0732">Signal</keyword>
<dbReference type="AlphaFoldDB" id="A0A085VDV8"/>
<feature type="chain" id="PRO_5001798671" description="Glycosyl hydrolase" evidence="1">
    <location>
        <begin position="28"/>
        <end position="443"/>
    </location>
</feature>
<sequence length="443" mass="48901">MVSMKVCQRLAASLLCVGCLSGGLAKAQETAPEPFILGIGTHLMNYPTPSRPALQLAADAGIASVKDDAHWSTAAPNANELRIVPSWRTYLTDAQSLGLSRLTILDYSTWFHDNAKPRSGEVKADFLRYVDYVTGQLGNRVTFYEIWNEWDIEAPKDPQLSADYAALVRDVVPLIRKNTQNVEGTPAKILAGSVTPEGMDYGFADRLIDAGMLDLVDGLSVHPYAHCLPNVKPNPEAWVVWMRAYEEHIRAKAGRDVPIYITEMAWPSHQGNCGFTPTVQAVYMARILFLARSLPNLKGMWWYDLVNDGPDRTDQEHNFGLLNEDLSPKPAYQVMKVIAPVIKDFSYDAQASRQSDNIYLLYFDKGPQRVVVGWTTGPTLQQDIASAAPMTGAVSLIDTAEPEKGSLSGEQWQCADQRCSVSVTLTHFPKIISLSPEETVATP</sequence>
<dbReference type="PATRIC" id="fig|317.174.peg.1058"/>
<dbReference type="EMBL" id="JPQT01000074">
    <property type="protein sequence ID" value="KFE53621.1"/>
    <property type="molecule type" value="Genomic_DNA"/>
</dbReference>
<dbReference type="PANTHER" id="PTHR12631">
    <property type="entry name" value="ALPHA-L-IDURONIDASE"/>
    <property type="match status" value="1"/>
</dbReference>
<evidence type="ECO:0008006" key="4">
    <source>
        <dbReference type="Google" id="ProtNLM"/>
    </source>
</evidence>
<evidence type="ECO:0000313" key="2">
    <source>
        <dbReference type="EMBL" id="KFE53621.1"/>
    </source>
</evidence>
<evidence type="ECO:0000256" key="1">
    <source>
        <dbReference type="SAM" id="SignalP"/>
    </source>
</evidence>
<dbReference type="InterPro" id="IPR017853">
    <property type="entry name" value="GH"/>
</dbReference>
<accession>A0A085VDV8</accession>
<name>A0A085VDV8_PSESX</name>
<protein>
    <recommendedName>
        <fullName evidence="4">Glycosyl hydrolase</fullName>
    </recommendedName>
</protein>